<dbReference type="EMBL" id="JBAWTH010000015">
    <property type="protein sequence ID" value="KAL2288709.1"/>
    <property type="molecule type" value="Genomic_DNA"/>
</dbReference>
<comment type="caution">
    <text evidence="1">The sequence shown here is derived from an EMBL/GenBank/DDBJ whole genome shotgun (WGS) entry which is preliminary data.</text>
</comment>
<proteinExistence type="predicted"/>
<accession>A0ABR4F1Y9</accession>
<protein>
    <submittedName>
        <fullName evidence="1">Uncharacterized protein</fullName>
    </submittedName>
</protein>
<evidence type="ECO:0000313" key="2">
    <source>
        <dbReference type="Proteomes" id="UP001600888"/>
    </source>
</evidence>
<reference evidence="1 2" key="1">
    <citation type="submission" date="2024-03" db="EMBL/GenBank/DDBJ databases">
        <title>A high-quality draft genome sequence of Diaporthe vaccinii, a causative agent of upright dieback and viscid rot disease in cranberry plants.</title>
        <authorList>
            <person name="Sarrasin M."/>
            <person name="Lang B.F."/>
            <person name="Burger G."/>
        </authorList>
    </citation>
    <scope>NUCLEOTIDE SEQUENCE [LARGE SCALE GENOMIC DNA]</scope>
    <source>
        <strain evidence="1 2">IS7</strain>
    </source>
</reference>
<dbReference type="Proteomes" id="UP001600888">
    <property type="component" value="Unassembled WGS sequence"/>
</dbReference>
<evidence type="ECO:0000313" key="1">
    <source>
        <dbReference type="EMBL" id="KAL2288709.1"/>
    </source>
</evidence>
<name>A0ABR4F1Y9_9PEZI</name>
<sequence length="89" mass="9938">MLWIEVNPVPERGLGTLAGESPCIFIHQISTAWRHPPPYSPSSFAPRDDFPLSRSPKPIKLLMKQSRPMKCYLVRVGGYRGAGGWFPGT</sequence>
<gene>
    <name evidence="1" type="ORF">FJTKL_03397</name>
</gene>
<organism evidence="1 2">
    <name type="scientific">Diaporthe vaccinii</name>
    <dbReference type="NCBI Taxonomy" id="105482"/>
    <lineage>
        <taxon>Eukaryota</taxon>
        <taxon>Fungi</taxon>
        <taxon>Dikarya</taxon>
        <taxon>Ascomycota</taxon>
        <taxon>Pezizomycotina</taxon>
        <taxon>Sordariomycetes</taxon>
        <taxon>Sordariomycetidae</taxon>
        <taxon>Diaporthales</taxon>
        <taxon>Diaporthaceae</taxon>
        <taxon>Diaporthe</taxon>
        <taxon>Diaporthe eres species complex</taxon>
    </lineage>
</organism>
<keyword evidence="2" id="KW-1185">Reference proteome</keyword>